<evidence type="ECO:0000313" key="1">
    <source>
        <dbReference type="EMBL" id="AFI83577.1"/>
    </source>
</evidence>
<dbReference type="KEGG" id="mej:Q7A_731"/>
<keyword evidence="2" id="KW-1185">Reference proteome</keyword>
<evidence type="ECO:0000313" key="2">
    <source>
        <dbReference type="Proteomes" id="UP000009144"/>
    </source>
</evidence>
<proteinExistence type="predicted"/>
<protein>
    <submittedName>
        <fullName evidence="1">Uncharacterized protein</fullName>
    </submittedName>
</protein>
<reference evidence="1 2" key="1">
    <citation type="journal article" date="2012" name="J. Bacteriol.">
        <title>Complete genome sequences of Methylophaga sp. strain JAM1 and Methylophaga sp. strain JAM7.</title>
        <authorList>
            <person name="Villeneuve C."/>
            <person name="Martineau C."/>
            <person name="Mauffrey F."/>
            <person name="Villemur R."/>
        </authorList>
    </citation>
    <scope>NUCLEOTIDE SEQUENCE [LARGE SCALE GENOMIC DNA]</scope>
    <source>
        <strain evidence="1 2">JAM1</strain>
    </source>
</reference>
<dbReference type="AlphaFoldDB" id="I1XGQ8"/>
<accession>I1XGQ8</accession>
<dbReference type="HOGENOM" id="CLU_1011242_0_0_6"/>
<name>I1XGQ8_METNJ</name>
<dbReference type="Proteomes" id="UP000009144">
    <property type="component" value="Chromosome"/>
</dbReference>
<gene>
    <name evidence="1" type="ordered locus">Q7A_731</name>
</gene>
<dbReference type="STRING" id="754476.Q7A_731"/>
<dbReference type="EMBL" id="CP003390">
    <property type="protein sequence ID" value="AFI83577.1"/>
    <property type="molecule type" value="Genomic_DNA"/>
</dbReference>
<sequence length="275" mass="31272">MSQQTWSLGIKLFGEITNSVLLSERLKNCSSDSERLLSAIGKTFSRHLNELFSHKLIPNTLIHTEKYTTLDDLVLELEFAQNNQQQSFAFDDSNESISDFFEKVLVEAAKAIDEIHQKNPDFPELVTVSSKPSPNGIQTKSVLCAELVNKLRRTNIKMESVTFVLPSGKILDMHLKRIQNHRLQTSEKQLTLTGRMVDFSDNEKLFRLQENGMRLVHKITTSSLSIEARNNLLDAFKAFNLISVTVRPRNKLIGGSEEPNDYEFIDFSIAQQKIA</sequence>
<organism evidence="1 2">
    <name type="scientific">Methylophaga nitratireducenticrescens</name>
    <dbReference type="NCBI Taxonomy" id="754476"/>
    <lineage>
        <taxon>Bacteria</taxon>
        <taxon>Pseudomonadati</taxon>
        <taxon>Pseudomonadota</taxon>
        <taxon>Gammaproteobacteria</taxon>
        <taxon>Thiotrichales</taxon>
        <taxon>Piscirickettsiaceae</taxon>
        <taxon>Methylophaga</taxon>
    </lineage>
</organism>
<dbReference type="PATRIC" id="fig|754476.3.peg.721"/>
<reference evidence="1 2" key="2">
    <citation type="journal article" date="2013" name="Int. J. Syst. Evol. Microbiol.">
        <title>Methylophaga nitratireducenticrescens sp. nov. and Methylophaga frappieri sp. nov., isolated from the biofilm of the methanol-fed denitrification system treating the seawater at the Montreal Biodome.</title>
        <authorList>
            <person name="Villeneuve C."/>
            <person name="Martineau C."/>
            <person name="Mauffrey F."/>
            <person name="Villemur R."/>
        </authorList>
    </citation>
    <scope>NUCLEOTIDE SEQUENCE [LARGE SCALE GENOMIC DNA]</scope>
    <source>
        <strain evidence="1 2">JAM1</strain>
    </source>
</reference>